<dbReference type="InterPro" id="IPR018247">
    <property type="entry name" value="EF_Hand_1_Ca_BS"/>
</dbReference>
<evidence type="ECO:0000256" key="5">
    <source>
        <dbReference type="ARBA" id="ARBA00022963"/>
    </source>
</evidence>
<comment type="similarity">
    <text evidence="2">Belongs to the phospholipase D family.</text>
</comment>
<dbReference type="InterPro" id="IPR003583">
    <property type="entry name" value="Hlx-hairpin-Hlx_DNA-bd_motif"/>
</dbReference>
<keyword evidence="4" id="KW-0378">Hydrolase</keyword>
<dbReference type="Gene3D" id="1.10.150.320">
    <property type="entry name" value="Photosystem II 12 kDa extrinsic protein"/>
    <property type="match status" value="1"/>
</dbReference>
<dbReference type="Pfam" id="PF13091">
    <property type="entry name" value="PLDc_2"/>
    <property type="match status" value="2"/>
</dbReference>
<keyword evidence="9" id="KW-1185">Reference proteome</keyword>
<dbReference type="GO" id="GO:0016042">
    <property type="term" value="P:lipid catabolic process"/>
    <property type="evidence" value="ECO:0007669"/>
    <property type="project" value="UniProtKB-KW"/>
</dbReference>
<dbReference type="Gene3D" id="3.30.870.10">
    <property type="entry name" value="Endonuclease Chain A"/>
    <property type="match status" value="2"/>
</dbReference>
<dbReference type="PROSITE" id="PS00018">
    <property type="entry name" value="EF_HAND_1"/>
    <property type="match status" value="1"/>
</dbReference>
<name>A0A6H1TVF7_9CYAN</name>
<dbReference type="KEGG" id="oxy:HCG48_03345"/>
<sequence length="548" mass="60074">MIDRAKSIPLWGQLAILSPLFLLSACWTRPPLERLTRSVPPLPQDPAVQVYFNHNPAAEYREPYRDFRRQGDNLEQVIVEAIASAQTQIDLAVQEFRLPEIARALVERHRAGVRVRVIIENTYNRPWSDLSAAEVAGLDERDRGRYEEFRQLVDRDDDGTLSPEEIATGDALVILRDAGIEVLDNTADGSKGSGLMHHKFVVVDGRTTIATSANFTTSGIHGDFADPSSRGNPNNLLKIDSPELAAAFAEEFELMWGDGPGGQSDSRFGINKPWRDDRTFQVGETTISVHFAPSSSRVPWEESVNGTIGATLGNADRAIDLALFVFSVQELADILETRHRAGVLVRLLVDPSFAYRSYSESLDLLGVALPDDRCRVEAFNRPWSEAIATVGVPQLAPGDRLHHKFALIDNTTAIAGSHNWSVSANTQNDETLLVLTNPTVAAHFQREFDRLYDNALLGLSPKQQERIEAAIARCGADSQAAAPTVAPQINVNLATAAELETLPGIGPTLAARIVAARREGPFTSLSDLDRVPGIGPKMLERLGDRVTF</sequence>
<dbReference type="Proteomes" id="UP000500857">
    <property type="component" value="Chromosome"/>
</dbReference>
<dbReference type="GO" id="GO:0006281">
    <property type="term" value="P:DNA repair"/>
    <property type="evidence" value="ECO:0007669"/>
    <property type="project" value="InterPro"/>
</dbReference>
<dbReference type="SUPFAM" id="SSF47781">
    <property type="entry name" value="RuvA domain 2-like"/>
    <property type="match status" value="1"/>
</dbReference>
<dbReference type="GO" id="GO:0003677">
    <property type="term" value="F:DNA binding"/>
    <property type="evidence" value="ECO:0007669"/>
    <property type="project" value="InterPro"/>
</dbReference>
<feature type="domain" description="PLD phosphodiesterase" evidence="7">
    <location>
        <begin position="397"/>
        <end position="424"/>
    </location>
</feature>
<protein>
    <recommendedName>
        <fullName evidence="3">phospholipase D</fullName>
        <ecNumber evidence="3">3.1.4.4</ecNumber>
    </recommendedName>
</protein>
<dbReference type="GO" id="GO:0004630">
    <property type="term" value="F:phospholipase D activity"/>
    <property type="evidence" value="ECO:0007669"/>
    <property type="project" value="UniProtKB-EC"/>
</dbReference>
<reference evidence="8 9" key="1">
    <citation type="submission" date="2020-04" db="EMBL/GenBank/DDBJ databases">
        <authorList>
            <person name="Basu S."/>
            <person name="Maruthanayagam V."/>
            <person name="Chakraborty S."/>
            <person name="Pramanik A."/>
            <person name="Mukherjee J."/>
            <person name="Brink B."/>
        </authorList>
    </citation>
    <scope>NUCLEOTIDE SEQUENCE [LARGE SCALE GENOMIC DNA]</scope>
    <source>
        <strain evidence="8 9">AP17</strain>
    </source>
</reference>
<evidence type="ECO:0000313" key="8">
    <source>
        <dbReference type="EMBL" id="QIZ69733.1"/>
    </source>
</evidence>
<dbReference type="RefSeq" id="WP_168567890.1">
    <property type="nucleotide sequence ID" value="NZ_CP051167.1"/>
</dbReference>
<dbReference type="CDD" id="cd09173">
    <property type="entry name" value="PLDc_Nuc_like_unchar1_2"/>
    <property type="match status" value="1"/>
</dbReference>
<proteinExistence type="inferred from homology"/>
<evidence type="ECO:0000256" key="3">
    <source>
        <dbReference type="ARBA" id="ARBA00012027"/>
    </source>
</evidence>
<dbReference type="GO" id="GO:0006793">
    <property type="term" value="P:phosphorus metabolic process"/>
    <property type="evidence" value="ECO:0007669"/>
    <property type="project" value="UniProtKB-ARBA"/>
</dbReference>
<keyword evidence="5" id="KW-0442">Lipid degradation</keyword>
<dbReference type="InterPro" id="IPR025202">
    <property type="entry name" value="PLD-like_dom"/>
</dbReference>
<dbReference type="InterPro" id="IPR010994">
    <property type="entry name" value="RuvA_2-like"/>
</dbReference>
<dbReference type="CDD" id="cd09116">
    <property type="entry name" value="PLDc_Nuc_like"/>
    <property type="match status" value="1"/>
</dbReference>
<comment type="catalytic activity">
    <reaction evidence="1">
        <text>a 1,2-diacyl-sn-glycero-3-phosphocholine + H2O = a 1,2-diacyl-sn-glycero-3-phosphate + choline + H(+)</text>
        <dbReference type="Rhea" id="RHEA:14445"/>
        <dbReference type="ChEBI" id="CHEBI:15354"/>
        <dbReference type="ChEBI" id="CHEBI:15377"/>
        <dbReference type="ChEBI" id="CHEBI:15378"/>
        <dbReference type="ChEBI" id="CHEBI:57643"/>
        <dbReference type="ChEBI" id="CHEBI:58608"/>
        <dbReference type="EC" id="3.1.4.4"/>
    </reaction>
</comment>
<dbReference type="PANTHER" id="PTHR43856:SF1">
    <property type="entry name" value="MITOCHONDRIAL CARDIOLIPIN HYDROLASE"/>
    <property type="match status" value="1"/>
</dbReference>
<evidence type="ECO:0000313" key="9">
    <source>
        <dbReference type="Proteomes" id="UP000500857"/>
    </source>
</evidence>
<dbReference type="Pfam" id="PF12836">
    <property type="entry name" value="HHH_3"/>
    <property type="match status" value="1"/>
</dbReference>
<dbReference type="EMBL" id="CP051167">
    <property type="protein sequence ID" value="QIZ69733.1"/>
    <property type="molecule type" value="Genomic_DNA"/>
</dbReference>
<dbReference type="PANTHER" id="PTHR43856">
    <property type="entry name" value="CARDIOLIPIN HYDROLASE"/>
    <property type="match status" value="1"/>
</dbReference>
<accession>A0A6H1TVF7</accession>
<evidence type="ECO:0000259" key="7">
    <source>
        <dbReference type="PROSITE" id="PS50035"/>
    </source>
</evidence>
<organism evidence="8 9">
    <name type="scientific">Oxynema aestuarii AP17</name>
    <dbReference type="NCBI Taxonomy" id="2064643"/>
    <lineage>
        <taxon>Bacteria</taxon>
        <taxon>Bacillati</taxon>
        <taxon>Cyanobacteriota</taxon>
        <taxon>Cyanophyceae</taxon>
        <taxon>Oscillatoriophycideae</taxon>
        <taxon>Oscillatoriales</taxon>
        <taxon>Oscillatoriaceae</taxon>
        <taxon>Oxynema</taxon>
        <taxon>Oxynema aestuarii</taxon>
    </lineage>
</organism>
<dbReference type="EC" id="3.1.4.4" evidence="3"/>
<dbReference type="AlphaFoldDB" id="A0A6H1TVF7"/>
<dbReference type="InterPro" id="IPR051406">
    <property type="entry name" value="PLD_domain"/>
</dbReference>
<keyword evidence="6" id="KW-0443">Lipid metabolism</keyword>
<dbReference type="PROSITE" id="PS51257">
    <property type="entry name" value="PROKAR_LIPOPROTEIN"/>
    <property type="match status" value="1"/>
</dbReference>
<evidence type="ECO:0000256" key="4">
    <source>
        <dbReference type="ARBA" id="ARBA00022801"/>
    </source>
</evidence>
<evidence type="ECO:0000256" key="6">
    <source>
        <dbReference type="ARBA" id="ARBA00023098"/>
    </source>
</evidence>
<evidence type="ECO:0000256" key="1">
    <source>
        <dbReference type="ARBA" id="ARBA00000798"/>
    </source>
</evidence>
<feature type="domain" description="PLD phosphodiesterase" evidence="7">
    <location>
        <begin position="192"/>
        <end position="219"/>
    </location>
</feature>
<dbReference type="SMART" id="SM00278">
    <property type="entry name" value="HhH1"/>
    <property type="match status" value="2"/>
</dbReference>
<dbReference type="PROSITE" id="PS50035">
    <property type="entry name" value="PLD"/>
    <property type="match status" value="2"/>
</dbReference>
<gene>
    <name evidence="8" type="ORF">HCG48_03345</name>
</gene>
<dbReference type="SMART" id="SM00155">
    <property type="entry name" value="PLDc"/>
    <property type="match status" value="2"/>
</dbReference>
<dbReference type="SUPFAM" id="SSF56024">
    <property type="entry name" value="Phospholipase D/nuclease"/>
    <property type="match status" value="2"/>
</dbReference>
<dbReference type="GO" id="GO:0016891">
    <property type="term" value="F:RNA endonuclease activity producing 5'-phosphomonoesters, hydrolytic mechanism"/>
    <property type="evidence" value="ECO:0007669"/>
    <property type="project" value="TreeGrafter"/>
</dbReference>
<dbReference type="InterPro" id="IPR001736">
    <property type="entry name" value="PLipase_D/transphosphatidylase"/>
</dbReference>
<evidence type="ECO:0000256" key="2">
    <source>
        <dbReference type="ARBA" id="ARBA00008664"/>
    </source>
</evidence>